<accession>A0AA88DB54</accession>
<name>A0AA88DB54_FICCA</name>
<sequence length="147" mass="15947">MSQVAEEYSRSLSQSRSRSRWRRLKLLRRCLGGAAEESEVHRSSRSGRGLASVAASSWLVFTEGRERGEWVSLWKGGSHGGGSPFRGGGGLGKLGDRNLAAIFLEARGHRHVSIVSDMWGPTTLNVWQVPALPSSHTDLNIPLPGTA</sequence>
<evidence type="ECO:0000313" key="2">
    <source>
        <dbReference type="Proteomes" id="UP001187192"/>
    </source>
</evidence>
<proteinExistence type="predicted"/>
<dbReference type="EMBL" id="BTGU01001998">
    <property type="protein sequence ID" value="GMN32544.1"/>
    <property type="molecule type" value="Genomic_DNA"/>
</dbReference>
<evidence type="ECO:0000313" key="1">
    <source>
        <dbReference type="EMBL" id="GMN32544.1"/>
    </source>
</evidence>
<reference evidence="1" key="1">
    <citation type="submission" date="2023-07" db="EMBL/GenBank/DDBJ databases">
        <title>draft genome sequence of fig (Ficus carica).</title>
        <authorList>
            <person name="Takahashi T."/>
            <person name="Nishimura K."/>
        </authorList>
    </citation>
    <scope>NUCLEOTIDE SEQUENCE</scope>
</reference>
<protein>
    <submittedName>
        <fullName evidence="1">Uncharacterized protein</fullName>
    </submittedName>
</protein>
<organism evidence="1 2">
    <name type="scientific">Ficus carica</name>
    <name type="common">Common fig</name>
    <dbReference type="NCBI Taxonomy" id="3494"/>
    <lineage>
        <taxon>Eukaryota</taxon>
        <taxon>Viridiplantae</taxon>
        <taxon>Streptophyta</taxon>
        <taxon>Embryophyta</taxon>
        <taxon>Tracheophyta</taxon>
        <taxon>Spermatophyta</taxon>
        <taxon>Magnoliopsida</taxon>
        <taxon>eudicotyledons</taxon>
        <taxon>Gunneridae</taxon>
        <taxon>Pentapetalae</taxon>
        <taxon>rosids</taxon>
        <taxon>fabids</taxon>
        <taxon>Rosales</taxon>
        <taxon>Moraceae</taxon>
        <taxon>Ficeae</taxon>
        <taxon>Ficus</taxon>
    </lineage>
</organism>
<dbReference type="AlphaFoldDB" id="A0AA88DB54"/>
<dbReference type="Proteomes" id="UP001187192">
    <property type="component" value="Unassembled WGS sequence"/>
</dbReference>
<comment type="caution">
    <text evidence="1">The sequence shown here is derived from an EMBL/GenBank/DDBJ whole genome shotgun (WGS) entry which is preliminary data.</text>
</comment>
<gene>
    <name evidence="1" type="ORF">TIFTF001_041752</name>
</gene>
<keyword evidence="2" id="KW-1185">Reference proteome</keyword>